<dbReference type="SUPFAM" id="SSF55729">
    <property type="entry name" value="Acyl-CoA N-acyltransferases (Nat)"/>
    <property type="match status" value="1"/>
</dbReference>
<dbReference type="CDD" id="cd04301">
    <property type="entry name" value="NAT_SF"/>
    <property type="match status" value="1"/>
</dbReference>
<dbReference type="EMBL" id="DVLP01000151">
    <property type="protein sequence ID" value="HIT74927.1"/>
    <property type="molecule type" value="Genomic_DNA"/>
</dbReference>
<evidence type="ECO:0000256" key="2">
    <source>
        <dbReference type="ARBA" id="ARBA00023315"/>
    </source>
</evidence>
<dbReference type="EC" id="2.3.1.-" evidence="4"/>
<dbReference type="Pfam" id="PF00583">
    <property type="entry name" value="Acetyltransf_1"/>
    <property type="match status" value="1"/>
</dbReference>
<evidence type="ECO:0000313" key="5">
    <source>
        <dbReference type="Proteomes" id="UP000886842"/>
    </source>
</evidence>
<dbReference type="Gene3D" id="3.40.630.30">
    <property type="match status" value="1"/>
</dbReference>
<evidence type="ECO:0000259" key="3">
    <source>
        <dbReference type="PROSITE" id="PS51186"/>
    </source>
</evidence>
<proteinExistence type="predicted"/>
<dbReference type="InterPro" id="IPR050832">
    <property type="entry name" value="Bact_Acetyltransf"/>
</dbReference>
<keyword evidence="1 4" id="KW-0808">Transferase</keyword>
<dbReference type="PROSITE" id="PS51186">
    <property type="entry name" value="GNAT"/>
    <property type="match status" value="1"/>
</dbReference>
<protein>
    <submittedName>
        <fullName evidence="4">GNAT family acetyltransferase</fullName>
        <ecNumber evidence="4">2.3.1.-</ecNumber>
    </submittedName>
</protein>
<gene>
    <name evidence="4" type="ORF">IAA98_05020</name>
</gene>
<evidence type="ECO:0000313" key="4">
    <source>
        <dbReference type="EMBL" id="HIT74927.1"/>
    </source>
</evidence>
<feature type="domain" description="N-acetyltransferase" evidence="3">
    <location>
        <begin position="5"/>
        <end position="149"/>
    </location>
</feature>
<reference evidence="4" key="2">
    <citation type="journal article" date="2021" name="PeerJ">
        <title>Extensive microbial diversity within the chicken gut microbiome revealed by metagenomics and culture.</title>
        <authorList>
            <person name="Gilroy R."/>
            <person name="Ravi A."/>
            <person name="Getino M."/>
            <person name="Pursley I."/>
            <person name="Horton D.L."/>
            <person name="Alikhan N.F."/>
            <person name="Baker D."/>
            <person name="Gharbi K."/>
            <person name="Hall N."/>
            <person name="Watson M."/>
            <person name="Adriaenssens E.M."/>
            <person name="Foster-Nyarko E."/>
            <person name="Jarju S."/>
            <person name="Secka A."/>
            <person name="Antonio M."/>
            <person name="Oren A."/>
            <person name="Chaudhuri R.R."/>
            <person name="La Ragione R."/>
            <person name="Hildebrand F."/>
            <person name="Pallen M.J."/>
        </authorList>
    </citation>
    <scope>NUCLEOTIDE SEQUENCE</scope>
    <source>
        <strain evidence="4">ChiGjej1B1-24693</strain>
    </source>
</reference>
<evidence type="ECO:0000256" key="1">
    <source>
        <dbReference type="ARBA" id="ARBA00022679"/>
    </source>
</evidence>
<dbReference type="InterPro" id="IPR016181">
    <property type="entry name" value="Acyl_CoA_acyltransferase"/>
</dbReference>
<dbReference type="InterPro" id="IPR000182">
    <property type="entry name" value="GNAT_dom"/>
</dbReference>
<organism evidence="4 5">
    <name type="scientific">Candidatus Avipropionibacterium avicola</name>
    <dbReference type="NCBI Taxonomy" id="2840701"/>
    <lineage>
        <taxon>Bacteria</taxon>
        <taxon>Bacillati</taxon>
        <taxon>Actinomycetota</taxon>
        <taxon>Actinomycetes</taxon>
        <taxon>Propionibacteriales</taxon>
        <taxon>Propionibacteriaceae</taxon>
        <taxon>Propionibacteriaceae incertae sedis</taxon>
        <taxon>Candidatus Avipropionibacterium</taxon>
    </lineage>
</organism>
<keyword evidence="2 4" id="KW-0012">Acyltransferase</keyword>
<dbReference type="NCBIfam" id="NF002959">
    <property type="entry name" value="PRK03624.1"/>
    <property type="match status" value="1"/>
</dbReference>
<sequence length="155" mass="16840">MKTDVTVGELDRSDIDQAVQLWQRCGLTRPWNDPQADAVRALDGPSSTILAARTGDARAGTEVVATAMVGTDGHRGWVHYVAVAEEHRRLGLGRQIMTAAEQWLADHGAPKVQLMVRSSNAAVVDFYAAQGYVDQECLVLGKFLDPNLQQLRNGG</sequence>
<dbReference type="Proteomes" id="UP000886842">
    <property type="component" value="Unassembled WGS sequence"/>
</dbReference>
<reference evidence="4" key="1">
    <citation type="submission" date="2020-10" db="EMBL/GenBank/DDBJ databases">
        <authorList>
            <person name="Gilroy R."/>
        </authorList>
    </citation>
    <scope>NUCLEOTIDE SEQUENCE</scope>
    <source>
        <strain evidence="4">ChiGjej1B1-24693</strain>
    </source>
</reference>
<dbReference type="PANTHER" id="PTHR43877">
    <property type="entry name" value="AMINOALKYLPHOSPHONATE N-ACETYLTRANSFERASE-RELATED-RELATED"/>
    <property type="match status" value="1"/>
</dbReference>
<name>A0A9D1KMN0_9ACTN</name>
<accession>A0A9D1KMN0</accession>
<dbReference type="AlphaFoldDB" id="A0A9D1KMN0"/>
<comment type="caution">
    <text evidence="4">The sequence shown here is derived from an EMBL/GenBank/DDBJ whole genome shotgun (WGS) entry which is preliminary data.</text>
</comment>
<dbReference type="GO" id="GO:0016747">
    <property type="term" value="F:acyltransferase activity, transferring groups other than amino-acyl groups"/>
    <property type="evidence" value="ECO:0007669"/>
    <property type="project" value="InterPro"/>
</dbReference>